<dbReference type="AlphaFoldDB" id="A0A154PRZ2"/>
<dbReference type="Proteomes" id="UP000076502">
    <property type="component" value="Unassembled WGS sequence"/>
</dbReference>
<accession>A0A154PRZ2</accession>
<organism evidence="1 2">
    <name type="scientific">Dufourea novaeangliae</name>
    <name type="common">Sweat bee</name>
    <dbReference type="NCBI Taxonomy" id="178035"/>
    <lineage>
        <taxon>Eukaryota</taxon>
        <taxon>Metazoa</taxon>
        <taxon>Ecdysozoa</taxon>
        <taxon>Arthropoda</taxon>
        <taxon>Hexapoda</taxon>
        <taxon>Insecta</taxon>
        <taxon>Pterygota</taxon>
        <taxon>Neoptera</taxon>
        <taxon>Endopterygota</taxon>
        <taxon>Hymenoptera</taxon>
        <taxon>Apocrita</taxon>
        <taxon>Aculeata</taxon>
        <taxon>Apoidea</taxon>
        <taxon>Anthophila</taxon>
        <taxon>Halictidae</taxon>
        <taxon>Rophitinae</taxon>
        <taxon>Dufourea</taxon>
    </lineage>
</organism>
<protein>
    <submittedName>
        <fullName evidence="1">Uncharacterized protein</fullName>
    </submittedName>
</protein>
<keyword evidence="2" id="KW-1185">Reference proteome</keyword>
<evidence type="ECO:0000313" key="2">
    <source>
        <dbReference type="Proteomes" id="UP000076502"/>
    </source>
</evidence>
<reference evidence="1 2" key="1">
    <citation type="submission" date="2015-07" db="EMBL/GenBank/DDBJ databases">
        <title>The genome of Dufourea novaeangliae.</title>
        <authorList>
            <person name="Pan H."/>
            <person name="Kapheim K."/>
        </authorList>
    </citation>
    <scope>NUCLEOTIDE SEQUENCE [LARGE SCALE GENOMIC DNA]</scope>
    <source>
        <strain evidence="1">0120121106</strain>
        <tissue evidence="1">Whole body</tissue>
    </source>
</reference>
<proteinExistence type="predicted"/>
<feature type="non-terminal residue" evidence="1">
    <location>
        <position position="1"/>
    </location>
</feature>
<sequence length="99" mass="10856">DHGDAKGRQTTGAHRQRTGSCLRFRFDCVILVTLELADLHVATETNAGRLRMGAVPSHQQSRAFPFDLPSGLVEQHSRHFFDVNRSGIQGTDIDDPSAG</sequence>
<name>A0A154PRZ2_DUFNO</name>
<gene>
    <name evidence="1" type="ORF">WN55_06346</name>
</gene>
<evidence type="ECO:0000313" key="1">
    <source>
        <dbReference type="EMBL" id="KZC14114.1"/>
    </source>
</evidence>
<dbReference type="EMBL" id="KQ435037">
    <property type="protein sequence ID" value="KZC14114.1"/>
    <property type="molecule type" value="Genomic_DNA"/>
</dbReference>